<name>A0ACA9Y8F5_9ASCO</name>
<comment type="caution">
    <text evidence="1">The sequence shown here is derived from an EMBL/GenBank/DDBJ whole genome shotgun (WGS) entry which is preliminary data.</text>
</comment>
<dbReference type="Proteomes" id="UP001152531">
    <property type="component" value="Unassembled WGS sequence"/>
</dbReference>
<reference evidence="1" key="1">
    <citation type="submission" date="2022-06" db="EMBL/GenBank/DDBJ databases">
        <authorList>
            <person name="Legras J.-L."/>
            <person name="Devillers H."/>
            <person name="Grondin C."/>
        </authorList>
    </citation>
    <scope>NUCLEOTIDE SEQUENCE</scope>
    <source>
        <strain evidence="1">CLIB 1444</strain>
    </source>
</reference>
<gene>
    <name evidence="1" type="ORF">CLIB1444_05S08262</name>
</gene>
<proteinExistence type="predicted"/>
<organism evidence="1 2">
    <name type="scientific">[Candida] jaroonii</name>
    <dbReference type="NCBI Taxonomy" id="467808"/>
    <lineage>
        <taxon>Eukaryota</taxon>
        <taxon>Fungi</taxon>
        <taxon>Dikarya</taxon>
        <taxon>Ascomycota</taxon>
        <taxon>Saccharomycotina</taxon>
        <taxon>Pichiomycetes</taxon>
        <taxon>Debaryomycetaceae</taxon>
        <taxon>Yamadazyma</taxon>
    </lineage>
</organism>
<sequence length="689" mass="76196">MMKIIVLAWFFVNCWAITWPWQDKERNPYVPYYTDCPSGPLLREAKGVNDDEKKYITKRYEKTNVNLIDFLENVAKLKDFNASDFINDYSEEHNISIGLAFSGGGYRAMLSGAGQLLALDSRFSDANDNALGGILQSSSYITGLSGGSWIIGSTILNNWTSISDIIDGKTDIWHLDDSIFNPNGINIIKTGQYYTDIGTAINDKDDAGFPVSLTDIWGRAISNQFLPGDDSGANVTWSSIRELDDFKDHNIPFPIILANGRYEFTRIVDLNSTVFEMTPYEVGSWDPTLKSFVDTKYLGTYLDNGEANSTNSCVVNFDNAGFIMGTSSSIFNQFLTRLDDYGVPTYLQGIVKRILESIGSNENDIAVYEPNPFYNSEYSDSSLKETHSLHLVDGGEDQQNIPLYPLIQSSRDVDVIFAFDNSGDTESNWPNGSSVIHTFTRQFSSQGKGAPVPFVPMLVDEVLKKGYNERPLFFGCNADDLDDLVTLAENKDLNSTDVPLIIHIPNSFKSYESNISTFTLDFDDDERDGIIQNGYETASQNNLTDDQSWSTCVGCAIIRRSQERLGVEQTEECKKCFKDYCYFPDKDADWMKAIADSASKINDGSSSSESNSESSSESSLESSSESSSESESKTSSKTGSGNSNQSTLSSSIQTSSTSSESSPESSSSSSDDSASTLRMSLLIMLLWLI</sequence>
<evidence type="ECO:0000313" key="1">
    <source>
        <dbReference type="EMBL" id="CAH6721311.1"/>
    </source>
</evidence>
<keyword evidence="2" id="KW-1185">Reference proteome</keyword>
<evidence type="ECO:0000313" key="2">
    <source>
        <dbReference type="Proteomes" id="UP001152531"/>
    </source>
</evidence>
<protein>
    <submittedName>
        <fullName evidence="1">Lysophospholipase 1</fullName>
    </submittedName>
</protein>
<dbReference type="EMBL" id="CALSDN010000005">
    <property type="protein sequence ID" value="CAH6721311.1"/>
    <property type="molecule type" value="Genomic_DNA"/>
</dbReference>
<accession>A0ACA9Y8F5</accession>